<keyword evidence="2" id="KW-0808">Transferase</keyword>
<proteinExistence type="predicted"/>
<reference evidence="10" key="1">
    <citation type="journal article" date="2023" name="Plant J.">
        <title>Genome sequences and population genomics provide insights into the demographic history, inbreeding, and mutation load of two 'living fossil' tree species of Dipteronia.</title>
        <authorList>
            <person name="Feng Y."/>
            <person name="Comes H.P."/>
            <person name="Chen J."/>
            <person name="Zhu S."/>
            <person name="Lu R."/>
            <person name="Zhang X."/>
            <person name="Li P."/>
            <person name="Qiu J."/>
            <person name="Olsen K.M."/>
            <person name="Qiu Y."/>
        </authorList>
    </citation>
    <scope>NUCLEOTIDE SEQUENCE</scope>
    <source>
        <strain evidence="10">NBL</strain>
    </source>
</reference>
<protein>
    <recommendedName>
        <fullName evidence="9">Protein kinase domain-containing protein</fullName>
    </recommendedName>
</protein>
<feature type="chain" id="PRO_5041968810" description="Protein kinase domain-containing protein" evidence="8">
    <location>
        <begin position="29"/>
        <end position="638"/>
    </location>
</feature>
<evidence type="ECO:0000256" key="2">
    <source>
        <dbReference type="ARBA" id="ARBA00022679"/>
    </source>
</evidence>
<dbReference type="Gene3D" id="3.30.200.20">
    <property type="entry name" value="Phosphorylase Kinase, domain 1"/>
    <property type="match status" value="1"/>
</dbReference>
<evidence type="ECO:0000256" key="1">
    <source>
        <dbReference type="ARBA" id="ARBA00022527"/>
    </source>
</evidence>
<accession>A0AAD9Z236</accession>
<evidence type="ECO:0000259" key="9">
    <source>
        <dbReference type="PROSITE" id="PS50011"/>
    </source>
</evidence>
<comment type="caution">
    <text evidence="10">The sequence shown here is derived from an EMBL/GenBank/DDBJ whole genome shotgun (WGS) entry which is preliminary data.</text>
</comment>
<feature type="domain" description="Protein kinase" evidence="9">
    <location>
        <begin position="290"/>
        <end position="569"/>
    </location>
</feature>
<feature type="region of interest" description="Disordered" evidence="7">
    <location>
        <begin position="571"/>
        <end position="612"/>
    </location>
</feature>
<sequence length="638" mass="70508">MEEVVGHLFFLMGLLALLGMQLPLTIMAVDCPLDLSGSNFTLVASLCSNKDERGKCCRYINAFVAVSIARYANATSNLGITSNVSDVCLHSISQTMELHGVPRNATVFCGVGTKIPVSYDCRGRTTVTQMLQSPNFVDVSENCKAPLAEESKCRKCVNAGILYLHHLLGAENNMTLSTCRNAAFAALTSQLDYASAIDIASCFFHVQGLNRPPEPSPSSVVPEASPSPLIAVSPSGLVLGVPQKGNRQPLPPDTNSWHRHYSYSCCSYDVDSLDNSYSKENYKETKKATDNFNTIIGQGGFGTVFKAQFSDGSLIAVKRMNKVSEQAEDEFCREIELLARLHHRHLVALRGFCIRKHERFLMYEYMANGSLKDHLHSPVKAPLSWRTRIQISIDVANALEYLHFYCDPPLCHRDIKSSNILLDENFVAKVADFGLAHASKDGSICFEPVNTDIRGTPGYMDPEYLITQELTEKSDIYSYGVLLLEIVTARRAVQDGKNLVESSQAFMASELRVSELVDPRIKDSFDLDQLQTVVTIVRWCTQGEGQARPSIKQVLRLLYESSDPMHSGFVQAVEDEEYEGTDGRPRTSKGKMHRSDLTFHSGDGRCLASSSSTSRSYCSRSFLLETGSPQSPPNLLSL</sequence>
<dbReference type="PROSITE" id="PS50011">
    <property type="entry name" value="PROTEIN_KINASE_DOM"/>
    <property type="match status" value="1"/>
</dbReference>
<evidence type="ECO:0000313" key="10">
    <source>
        <dbReference type="EMBL" id="KAK3169143.1"/>
    </source>
</evidence>
<dbReference type="Pfam" id="PF19160">
    <property type="entry name" value="SPARK"/>
    <property type="match status" value="1"/>
</dbReference>
<organism evidence="10 11">
    <name type="scientific">Dipteronia sinensis</name>
    <dbReference type="NCBI Taxonomy" id="43782"/>
    <lineage>
        <taxon>Eukaryota</taxon>
        <taxon>Viridiplantae</taxon>
        <taxon>Streptophyta</taxon>
        <taxon>Embryophyta</taxon>
        <taxon>Tracheophyta</taxon>
        <taxon>Spermatophyta</taxon>
        <taxon>Magnoliopsida</taxon>
        <taxon>eudicotyledons</taxon>
        <taxon>Gunneridae</taxon>
        <taxon>Pentapetalae</taxon>
        <taxon>rosids</taxon>
        <taxon>malvids</taxon>
        <taxon>Sapindales</taxon>
        <taxon>Sapindaceae</taxon>
        <taxon>Hippocastanoideae</taxon>
        <taxon>Acereae</taxon>
        <taxon>Dipteronia</taxon>
    </lineage>
</organism>
<dbReference type="PROSITE" id="PS00107">
    <property type="entry name" value="PROTEIN_KINASE_ATP"/>
    <property type="match status" value="1"/>
</dbReference>
<gene>
    <name evidence="10" type="ORF">Dsin_000047</name>
</gene>
<keyword evidence="3 6" id="KW-0547">Nucleotide-binding</keyword>
<keyword evidence="1" id="KW-0723">Serine/threonine-protein kinase</keyword>
<keyword evidence="5 6" id="KW-0067">ATP-binding</keyword>
<dbReference type="InterPro" id="IPR008271">
    <property type="entry name" value="Ser/Thr_kinase_AS"/>
</dbReference>
<dbReference type="Pfam" id="PF00069">
    <property type="entry name" value="Pkinase"/>
    <property type="match status" value="1"/>
</dbReference>
<dbReference type="SUPFAM" id="SSF56112">
    <property type="entry name" value="Protein kinase-like (PK-like)"/>
    <property type="match status" value="1"/>
</dbReference>
<dbReference type="InterPro" id="IPR043891">
    <property type="entry name" value="SPARK"/>
</dbReference>
<dbReference type="Proteomes" id="UP001281410">
    <property type="component" value="Unassembled WGS sequence"/>
</dbReference>
<keyword evidence="4" id="KW-0418">Kinase</keyword>
<dbReference type="GO" id="GO:0005524">
    <property type="term" value="F:ATP binding"/>
    <property type="evidence" value="ECO:0007669"/>
    <property type="project" value="UniProtKB-UniRule"/>
</dbReference>
<dbReference type="PROSITE" id="PS00108">
    <property type="entry name" value="PROTEIN_KINASE_ST"/>
    <property type="match status" value="1"/>
</dbReference>
<evidence type="ECO:0000256" key="6">
    <source>
        <dbReference type="PROSITE-ProRule" id="PRU10141"/>
    </source>
</evidence>
<evidence type="ECO:0000313" key="11">
    <source>
        <dbReference type="Proteomes" id="UP001281410"/>
    </source>
</evidence>
<keyword evidence="11" id="KW-1185">Reference proteome</keyword>
<evidence type="ECO:0000256" key="3">
    <source>
        <dbReference type="ARBA" id="ARBA00022741"/>
    </source>
</evidence>
<dbReference type="CDD" id="cd14066">
    <property type="entry name" value="STKc_IRAK"/>
    <property type="match status" value="1"/>
</dbReference>
<evidence type="ECO:0000256" key="8">
    <source>
        <dbReference type="SAM" id="SignalP"/>
    </source>
</evidence>
<dbReference type="PANTHER" id="PTHR47989:SF36">
    <property type="entry name" value="PROTEIN KINASE DOMAIN-CONTAINING PROTEIN"/>
    <property type="match status" value="1"/>
</dbReference>
<evidence type="ECO:0000256" key="4">
    <source>
        <dbReference type="ARBA" id="ARBA00022777"/>
    </source>
</evidence>
<dbReference type="SMART" id="SM00220">
    <property type="entry name" value="S_TKc"/>
    <property type="match status" value="1"/>
</dbReference>
<dbReference type="FunFam" id="1.10.510.10:FF:000381">
    <property type="entry name" value="Putative receptor-like protein kinase"/>
    <property type="match status" value="1"/>
</dbReference>
<evidence type="ECO:0000256" key="5">
    <source>
        <dbReference type="ARBA" id="ARBA00022840"/>
    </source>
</evidence>
<dbReference type="PANTHER" id="PTHR47989">
    <property type="entry name" value="OS01G0750732 PROTEIN"/>
    <property type="match status" value="1"/>
</dbReference>
<dbReference type="FunFam" id="3.30.200.20:FF:000420">
    <property type="entry name" value="Putative receptor-like protein kinase"/>
    <property type="match status" value="1"/>
</dbReference>
<evidence type="ECO:0000256" key="7">
    <source>
        <dbReference type="SAM" id="MobiDB-lite"/>
    </source>
</evidence>
<dbReference type="EMBL" id="JANJYJ010000972">
    <property type="protein sequence ID" value="KAK3169143.1"/>
    <property type="molecule type" value="Genomic_DNA"/>
</dbReference>
<feature type="binding site" evidence="6">
    <location>
        <position position="318"/>
    </location>
    <ligand>
        <name>ATP</name>
        <dbReference type="ChEBI" id="CHEBI:30616"/>
    </ligand>
</feature>
<dbReference type="InterPro" id="IPR017441">
    <property type="entry name" value="Protein_kinase_ATP_BS"/>
</dbReference>
<name>A0AAD9Z236_9ROSI</name>
<keyword evidence="8" id="KW-0732">Signal</keyword>
<dbReference type="InterPro" id="IPR000719">
    <property type="entry name" value="Prot_kinase_dom"/>
</dbReference>
<dbReference type="GO" id="GO:0004674">
    <property type="term" value="F:protein serine/threonine kinase activity"/>
    <property type="evidence" value="ECO:0007669"/>
    <property type="project" value="UniProtKB-KW"/>
</dbReference>
<dbReference type="InterPro" id="IPR011009">
    <property type="entry name" value="Kinase-like_dom_sf"/>
</dbReference>
<feature type="signal peptide" evidence="8">
    <location>
        <begin position="1"/>
        <end position="28"/>
    </location>
</feature>
<dbReference type="AlphaFoldDB" id="A0AAD9Z236"/>
<dbReference type="Gene3D" id="1.10.510.10">
    <property type="entry name" value="Transferase(Phosphotransferase) domain 1"/>
    <property type="match status" value="1"/>
</dbReference>